<dbReference type="PIRSF" id="PIRSF000654">
    <property type="entry name" value="Integrin-linked_kinase"/>
    <property type="match status" value="1"/>
</dbReference>
<dbReference type="SMART" id="SM00220">
    <property type="entry name" value="S_TKc"/>
    <property type="match status" value="1"/>
</dbReference>
<evidence type="ECO:0000259" key="5">
    <source>
        <dbReference type="PROSITE" id="PS50011"/>
    </source>
</evidence>
<dbReference type="Gene3D" id="3.30.200.20">
    <property type="entry name" value="Phosphorylase Kinase, domain 1"/>
    <property type="match status" value="1"/>
</dbReference>
<protein>
    <recommendedName>
        <fullName evidence="5">Protein kinase domain-containing protein</fullName>
    </recommendedName>
</protein>
<keyword evidence="7" id="KW-1185">Reference proteome</keyword>
<dbReference type="FunFam" id="1.10.510.10:FF:000336">
    <property type="entry name" value="Cysteine-rich receptor-like protein kinase 2"/>
    <property type="match status" value="1"/>
</dbReference>
<dbReference type="PANTHER" id="PTHR47973">
    <property type="entry name" value="CYSTEINE-RICH RECEPTOR-LIKE PROTEIN KINASE 3"/>
    <property type="match status" value="1"/>
</dbReference>
<dbReference type="Gene3D" id="1.10.510.10">
    <property type="entry name" value="Transferase(Phosphotransferase) domain 1"/>
    <property type="match status" value="1"/>
</dbReference>
<evidence type="ECO:0000256" key="1">
    <source>
        <dbReference type="ARBA" id="ARBA00022679"/>
    </source>
</evidence>
<reference evidence="6" key="1">
    <citation type="submission" date="2023-04" db="EMBL/GenBank/DDBJ databases">
        <authorList>
            <person name="Vijverberg K."/>
            <person name="Xiong W."/>
            <person name="Schranz E."/>
        </authorList>
    </citation>
    <scope>NUCLEOTIDE SEQUENCE</scope>
</reference>
<evidence type="ECO:0000313" key="6">
    <source>
        <dbReference type="EMBL" id="CAI9276271.1"/>
    </source>
</evidence>
<dbReference type="EMBL" id="OX465079">
    <property type="protein sequence ID" value="CAI9276271.1"/>
    <property type="molecule type" value="Genomic_DNA"/>
</dbReference>
<dbReference type="Proteomes" id="UP001177003">
    <property type="component" value="Chromosome 3"/>
</dbReference>
<dbReference type="InterPro" id="IPR000719">
    <property type="entry name" value="Prot_kinase_dom"/>
</dbReference>
<name>A0AA35YLS8_LACSI</name>
<dbReference type="PROSITE" id="PS00108">
    <property type="entry name" value="PROTEIN_KINASE_ST"/>
    <property type="match status" value="1"/>
</dbReference>
<dbReference type="InterPro" id="IPR011009">
    <property type="entry name" value="Kinase-like_dom_sf"/>
</dbReference>
<dbReference type="PROSITE" id="PS50011">
    <property type="entry name" value="PROTEIN_KINASE_DOM"/>
    <property type="match status" value="1"/>
</dbReference>
<evidence type="ECO:0000256" key="4">
    <source>
        <dbReference type="ARBA" id="ARBA00022840"/>
    </source>
</evidence>
<keyword evidence="4" id="KW-0067">ATP-binding</keyword>
<proteinExistence type="predicted"/>
<feature type="domain" description="Protein kinase" evidence="5">
    <location>
        <begin position="1"/>
        <end position="280"/>
    </location>
</feature>
<dbReference type="Pfam" id="PF07714">
    <property type="entry name" value="PK_Tyr_Ser-Thr"/>
    <property type="match status" value="1"/>
</dbReference>
<sequence length="311" mass="35645">MEDLKSEMSKGVEKIEINYSSLHSKVNVLPDAAILHDKNVVAVKKLLVRHGRARVEFDNEVKLMSNIRHRNLVRVLGWSSEGPELLLVLEYMPNGSLDRFLWGEARGSLTWKQRFEIIFGIARGLAHLHHEFHIKIIHRDIKSANILIDEYFQPKIADFGLARFHSEDESHVSTKFAGTLGYTAPEYATHGHLSEKVDTFSFGVVALEIISGRRCNDMNSQRSDMYYLLEDAWRSYENNMHLKVVDENLDLNESEQEHVKKIIEIALTCTQSPVGIRPTMSEVVLMLSNERSLVRRMVGNKSTFVTLDKKD</sequence>
<dbReference type="InterPro" id="IPR008271">
    <property type="entry name" value="Ser/Thr_kinase_AS"/>
</dbReference>
<dbReference type="InterPro" id="IPR001245">
    <property type="entry name" value="Ser-Thr/Tyr_kinase_cat_dom"/>
</dbReference>
<dbReference type="GO" id="GO:0004672">
    <property type="term" value="F:protein kinase activity"/>
    <property type="evidence" value="ECO:0007669"/>
    <property type="project" value="InterPro"/>
</dbReference>
<gene>
    <name evidence="6" type="ORF">LSALG_LOCUS16260</name>
</gene>
<organism evidence="6 7">
    <name type="scientific">Lactuca saligna</name>
    <name type="common">Willowleaf lettuce</name>
    <dbReference type="NCBI Taxonomy" id="75948"/>
    <lineage>
        <taxon>Eukaryota</taxon>
        <taxon>Viridiplantae</taxon>
        <taxon>Streptophyta</taxon>
        <taxon>Embryophyta</taxon>
        <taxon>Tracheophyta</taxon>
        <taxon>Spermatophyta</taxon>
        <taxon>Magnoliopsida</taxon>
        <taxon>eudicotyledons</taxon>
        <taxon>Gunneridae</taxon>
        <taxon>Pentapetalae</taxon>
        <taxon>asterids</taxon>
        <taxon>campanulids</taxon>
        <taxon>Asterales</taxon>
        <taxon>Asteraceae</taxon>
        <taxon>Cichorioideae</taxon>
        <taxon>Cichorieae</taxon>
        <taxon>Lactucinae</taxon>
        <taxon>Lactuca</taxon>
    </lineage>
</organism>
<keyword evidence="1" id="KW-0808">Transferase</keyword>
<dbReference type="InterPro" id="IPR052059">
    <property type="entry name" value="CR_Ser/Thr_kinase"/>
</dbReference>
<accession>A0AA35YLS8</accession>
<dbReference type="SUPFAM" id="SSF56112">
    <property type="entry name" value="Protein kinase-like (PK-like)"/>
    <property type="match status" value="1"/>
</dbReference>
<dbReference type="AlphaFoldDB" id="A0AA35YLS8"/>
<keyword evidence="2" id="KW-0547">Nucleotide-binding</keyword>
<keyword evidence="3" id="KW-0418">Kinase</keyword>
<evidence type="ECO:0000256" key="2">
    <source>
        <dbReference type="ARBA" id="ARBA00022741"/>
    </source>
</evidence>
<evidence type="ECO:0000256" key="3">
    <source>
        <dbReference type="ARBA" id="ARBA00022777"/>
    </source>
</evidence>
<evidence type="ECO:0000313" key="7">
    <source>
        <dbReference type="Proteomes" id="UP001177003"/>
    </source>
</evidence>
<dbReference type="GO" id="GO:0005524">
    <property type="term" value="F:ATP binding"/>
    <property type="evidence" value="ECO:0007669"/>
    <property type="project" value="UniProtKB-KW"/>
</dbReference>